<dbReference type="InterPro" id="IPR004358">
    <property type="entry name" value="Sig_transdc_His_kin-like_C"/>
</dbReference>
<evidence type="ECO:0000259" key="19">
    <source>
        <dbReference type="PROSITE" id="PS50110"/>
    </source>
</evidence>
<dbReference type="InterPro" id="IPR008207">
    <property type="entry name" value="Sig_transdc_His_kin_Hpt_dom"/>
</dbReference>
<dbReference type="Gene3D" id="3.20.20.450">
    <property type="entry name" value="EAL domain"/>
    <property type="match status" value="1"/>
</dbReference>
<dbReference type="Pfam" id="PF00563">
    <property type="entry name" value="EAL"/>
    <property type="match status" value="1"/>
</dbReference>
<evidence type="ECO:0000256" key="16">
    <source>
        <dbReference type="SAM" id="Phobius"/>
    </source>
</evidence>
<dbReference type="SUPFAM" id="SSF141868">
    <property type="entry name" value="EAL domain-like"/>
    <property type="match status" value="1"/>
</dbReference>
<evidence type="ECO:0000256" key="8">
    <source>
        <dbReference type="ARBA" id="ARBA00022741"/>
    </source>
</evidence>
<dbReference type="CDD" id="cd01948">
    <property type="entry name" value="EAL"/>
    <property type="match status" value="1"/>
</dbReference>
<dbReference type="InterPro" id="IPR001633">
    <property type="entry name" value="EAL_dom"/>
</dbReference>
<dbReference type="InterPro" id="IPR036641">
    <property type="entry name" value="HPT_dom_sf"/>
</dbReference>
<keyword evidence="5 15" id="KW-0597">Phosphoprotein</keyword>
<dbReference type="SMART" id="SM00388">
    <property type="entry name" value="HisKA"/>
    <property type="match status" value="1"/>
</dbReference>
<feature type="signal peptide" evidence="17">
    <location>
        <begin position="1"/>
        <end position="18"/>
    </location>
</feature>
<evidence type="ECO:0000256" key="5">
    <source>
        <dbReference type="ARBA" id="ARBA00022553"/>
    </source>
</evidence>
<dbReference type="PANTHER" id="PTHR45339">
    <property type="entry name" value="HYBRID SIGNAL TRANSDUCTION HISTIDINE KINASE J"/>
    <property type="match status" value="1"/>
</dbReference>
<dbReference type="SUPFAM" id="SSF47384">
    <property type="entry name" value="Homodimeric domain of signal transducing histidine kinase"/>
    <property type="match status" value="1"/>
</dbReference>
<evidence type="ECO:0000256" key="1">
    <source>
        <dbReference type="ARBA" id="ARBA00000085"/>
    </source>
</evidence>
<dbReference type="PROSITE" id="PS50109">
    <property type="entry name" value="HIS_KIN"/>
    <property type="match status" value="1"/>
</dbReference>
<dbReference type="InterPro" id="IPR005467">
    <property type="entry name" value="His_kinase_dom"/>
</dbReference>
<dbReference type="Gene3D" id="3.30.565.10">
    <property type="entry name" value="Histidine kinase-like ATPase, C-terminal domain"/>
    <property type="match status" value="1"/>
</dbReference>
<dbReference type="Gene3D" id="1.10.287.130">
    <property type="match status" value="1"/>
</dbReference>
<dbReference type="InterPro" id="IPR035919">
    <property type="entry name" value="EAL_sf"/>
</dbReference>
<evidence type="ECO:0000256" key="10">
    <source>
        <dbReference type="ARBA" id="ARBA00022840"/>
    </source>
</evidence>
<dbReference type="SMART" id="SM00387">
    <property type="entry name" value="HATPase_c"/>
    <property type="match status" value="1"/>
</dbReference>
<dbReference type="InterPro" id="IPR011006">
    <property type="entry name" value="CheY-like_superfamily"/>
</dbReference>
<evidence type="ECO:0000259" key="22">
    <source>
        <dbReference type="PROSITE" id="PS50894"/>
    </source>
</evidence>
<keyword evidence="17" id="KW-0732">Signal</keyword>
<evidence type="ECO:0000256" key="9">
    <source>
        <dbReference type="ARBA" id="ARBA00022777"/>
    </source>
</evidence>
<dbReference type="InterPro" id="IPR001789">
    <property type="entry name" value="Sig_transdc_resp-reg_receiver"/>
</dbReference>
<feature type="domain" description="EAL" evidence="20">
    <location>
        <begin position="877"/>
        <end position="1130"/>
    </location>
</feature>
<dbReference type="GO" id="GO:0000155">
    <property type="term" value="F:phosphorelay sensor kinase activity"/>
    <property type="evidence" value="ECO:0007669"/>
    <property type="project" value="InterPro"/>
</dbReference>
<dbReference type="InterPro" id="IPR036890">
    <property type="entry name" value="HATPase_C_sf"/>
</dbReference>
<dbReference type="CDD" id="cd06225">
    <property type="entry name" value="HAMP"/>
    <property type="match status" value="1"/>
</dbReference>
<evidence type="ECO:0000259" key="20">
    <source>
        <dbReference type="PROSITE" id="PS50883"/>
    </source>
</evidence>
<keyword evidence="13 16" id="KW-0472">Membrane</keyword>
<evidence type="ECO:0000256" key="11">
    <source>
        <dbReference type="ARBA" id="ARBA00022989"/>
    </source>
</evidence>
<dbReference type="GO" id="GO:0005524">
    <property type="term" value="F:ATP binding"/>
    <property type="evidence" value="ECO:0007669"/>
    <property type="project" value="UniProtKB-KW"/>
</dbReference>
<dbReference type="FunFam" id="3.30.565.10:FF:000010">
    <property type="entry name" value="Sensor histidine kinase RcsC"/>
    <property type="match status" value="1"/>
</dbReference>
<keyword evidence="7 16" id="KW-0812">Transmembrane</keyword>
<dbReference type="SMART" id="SM00304">
    <property type="entry name" value="HAMP"/>
    <property type="match status" value="1"/>
</dbReference>
<dbReference type="CDD" id="cd16922">
    <property type="entry name" value="HATPase_EvgS-ArcB-TorS-like"/>
    <property type="match status" value="1"/>
</dbReference>
<feature type="domain" description="Histidine kinase" evidence="18">
    <location>
        <begin position="265"/>
        <end position="483"/>
    </location>
</feature>
<sequence length="1134" mass="121711">MNRLVIGCVLLACLPVAALFVVNEAHRYGETRWSTLKAAADVLASSASESVETGDAQGAFRALRAVTRTPGIVYARVETAQGVLAETGAGVRLKSDVSIEDKGKTPSLSHLLTTGSIEIRSPIRHEGRTLGHVVVVHKASGLSAGLLSTLAGIGLMAVAAAAIALLVANRLQHRLVKPLTDLTETLATVTQSGQFTRVETEAEDEVRTLVDGFNLMAEAIDKRDRQIEAHVQHLEDEVAARTEDYRLARDEANAANAAKSEFLATMSHEIRTPMNGVMVMAELLASEPLPPKARRHADTIVRSGRNLLSVINDILDFSKIEAGRMDVEISDVDVVDLIDEVVALFHDRARDKGLELVAFVHPDAPRRVPADTVRLGQVIANLASNAVKFTERGRVTLKLLPDRHPNHWRLVVSDTGIGIAADKLDSVFGAFTQEDQTTTRRFGGTGLGLSIAKRLVEAMHGAIAVSSEQGKGTSFHVRLPRQADAPTAAPPRLTAPARLHLAVAAPALAHALKARLEAAGFTLSAEAPDLILADAVHRVSLATKAAPLVLLADIRDAEAELWRQDGRCASVLGLPLRHSDLDRLITAFAEGAPLHVDASDAPETVGVHYPAARVLVADDAEVNLEVARESLSRFGIACVTAANGAQALRQMGTQAFDLVLMDGSMPEMDGFEATRRWRAGEGDVHLPIVALTAHVVGKAAEEWRAAGMDAVLHKPFTLAALGEVLNRFLPHLAVTVEGPMAEMPVPDTTPLAAGEWLGPGFTALLKEAAPFRDRVVELYRSHAPVTLKTLVAALKDADAHQVSSAAHALRSMSLNLGARRLADLAGSIEALARQTPPDLRLGDGEALTDALAATLAEMAQRLPSPVPVAAPTFTDEDATLLRRLDAVLAHGRLDVVYQPIYDRLGETIISAECLVRWPAEDPNPVTPALFVPLAERSGRIIGIGKRVREIVFADARRLGDLPLAINVSPVELDQPEFEAGLLASVREAGLHPSRFVIEVTETAILGDPERMNRLFERLRAHGFRLALDDFGVGYSSLTALHRHPFDKIKIDQEFVRGLDGEARKALEALAIIQAVSGIGRAFGMQVVAEGVETATQHQHLKAAGVHAMQGYLFSRPLRLEALVERLSAPARAVI</sequence>
<evidence type="ECO:0000256" key="6">
    <source>
        <dbReference type="ARBA" id="ARBA00022679"/>
    </source>
</evidence>
<dbReference type="PROSITE" id="PS50894">
    <property type="entry name" value="HPT"/>
    <property type="match status" value="1"/>
</dbReference>
<evidence type="ECO:0000256" key="12">
    <source>
        <dbReference type="ARBA" id="ARBA00023012"/>
    </source>
</evidence>
<reference evidence="24" key="2">
    <citation type="journal article" date="2017" name="Plant Physiol. Biochem.">
        <title>Differential oxidative and antioxidative response of duckweed Lemna minor toward plant growth promoting/inhibiting bacteria.</title>
        <authorList>
            <person name="Ishizawa H."/>
            <person name="Kuroda M."/>
            <person name="Morikawa M."/>
            <person name="Ike M."/>
        </authorList>
    </citation>
    <scope>NUCLEOTIDE SEQUENCE [LARGE SCALE GENOMIC DNA]</scope>
    <source>
        <strain evidence="24">M6</strain>
    </source>
</reference>
<evidence type="ECO:0000259" key="21">
    <source>
        <dbReference type="PROSITE" id="PS50885"/>
    </source>
</evidence>
<dbReference type="InterPro" id="IPR003661">
    <property type="entry name" value="HisK_dim/P_dom"/>
</dbReference>
<dbReference type="AlphaFoldDB" id="A0A3G9G0I2"/>
<dbReference type="Pfam" id="PF02518">
    <property type="entry name" value="HATPase_c"/>
    <property type="match status" value="1"/>
</dbReference>
<proteinExistence type="predicted"/>
<dbReference type="EC" id="2.7.13.3" evidence="3"/>
<dbReference type="PROSITE" id="PS50885">
    <property type="entry name" value="HAMP"/>
    <property type="match status" value="1"/>
</dbReference>
<protein>
    <recommendedName>
        <fullName evidence="3">histidine kinase</fullName>
        <ecNumber evidence="3">2.7.13.3</ecNumber>
    </recommendedName>
</protein>
<dbReference type="SMART" id="SM00052">
    <property type="entry name" value="EAL"/>
    <property type="match status" value="1"/>
</dbReference>
<evidence type="ECO:0000256" key="7">
    <source>
        <dbReference type="ARBA" id="ARBA00022692"/>
    </source>
</evidence>
<accession>A0A3G9G0I2</accession>
<dbReference type="PRINTS" id="PR00344">
    <property type="entry name" value="BCTRLSENSOR"/>
</dbReference>
<evidence type="ECO:0000256" key="17">
    <source>
        <dbReference type="SAM" id="SignalP"/>
    </source>
</evidence>
<feature type="domain" description="Response regulatory" evidence="19">
    <location>
        <begin position="613"/>
        <end position="729"/>
    </location>
</feature>
<dbReference type="FunFam" id="1.10.287.130:FF:000004">
    <property type="entry name" value="Ethylene receptor 1"/>
    <property type="match status" value="1"/>
</dbReference>
<dbReference type="InterPro" id="IPR003660">
    <property type="entry name" value="HAMP_dom"/>
</dbReference>
<keyword evidence="11 16" id="KW-1133">Transmembrane helix</keyword>
<dbReference type="Pfam" id="PF00512">
    <property type="entry name" value="HisKA"/>
    <property type="match status" value="1"/>
</dbReference>
<dbReference type="SMART" id="SM00448">
    <property type="entry name" value="REC"/>
    <property type="match status" value="1"/>
</dbReference>
<keyword evidence="10" id="KW-0067">ATP-binding</keyword>
<dbReference type="SUPFAM" id="SSF52172">
    <property type="entry name" value="CheY-like"/>
    <property type="match status" value="1"/>
</dbReference>
<name>A0A3G9G0I2_9CAUL</name>
<organism evidence="23 24">
    <name type="scientific">Asticcacaulis excentricus</name>
    <dbReference type="NCBI Taxonomy" id="78587"/>
    <lineage>
        <taxon>Bacteria</taxon>
        <taxon>Pseudomonadati</taxon>
        <taxon>Pseudomonadota</taxon>
        <taxon>Alphaproteobacteria</taxon>
        <taxon>Caulobacterales</taxon>
        <taxon>Caulobacteraceae</taxon>
        <taxon>Asticcacaulis</taxon>
    </lineage>
</organism>
<dbReference type="PANTHER" id="PTHR45339:SF1">
    <property type="entry name" value="HYBRID SIGNAL TRANSDUCTION HISTIDINE KINASE J"/>
    <property type="match status" value="1"/>
</dbReference>
<dbReference type="SUPFAM" id="SSF47226">
    <property type="entry name" value="Histidine-containing phosphotransfer domain, HPT domain"/>
    <property type="match status" value="1"/>
</dbReference>
<dbReference type="CDD" id="cd17546">
    <property type="entry name" value="REC_hyHK_CKI1_RcsC-like"/>
    <property type="match status" value="1"/>
</dbReference>
<keyword evidence="4" id="KW-1003">Cell membrane</keyword>
<dbReference type="Gene3D" id="6.10.340.10">
    <property type="match status" value="1"/>
</dbReference>
<keyword evidence="9" id="KW-0418">Kinase</keyword>
<evidence type="ECO:0000259" key="18">
    <source>
        <dbReference type="PROSITE" id="PS50109"/>
    </source>
</evidence>
<feature type="domain" description="HPt" evidence="22">
    <location>
        <begin position="768"/>
        <end position="865"/>
    </location>
</feature>
<dbReference type="CDD" id="cd00082">
    <property type="entry name" value="HisKA"/>
    <property type="match status" value="1"/>
</dbReference>
<reference evidence="24" key="1">
    <citation type="journal article" date="2017" name="Biotechnol. Biofuels">
        <title>Evaluation of environmental bacterial communities as a factor affecting the growth of duckweed Lemna minor.</title>
        <authorList>
            <person name="Ishizawa H."/>
            <person name="Kuroda M."/>
            <person name="Morikawa M."/>
            <person name="Ike M."/>
        </authorList>
    </citation>
    <scope>NUCLEOTIDE SEQUENCE [LARGE SCALE GENOMIC DNA]</scope>
    <source>
        <strain evidence="24">M6</strain>
    </source>
</reference>
<feature type="modified residue" description="Phosphohistidine" evidence="14">
    <location>
        <position position="807"/>
    </location>
</feature>
<evidence type="ECO:0000256" key="2">
    <source>
        <dbReference type="ARBA" id="ARBA00004651"/>
    </source>
</evidence>
<evidence type="ECO:0000313" key="24">
    <source>
        <dbReference type="Proteomes" id="UP000278756"/>
    </source>
</evidence>
<dbReference type="GO" id="GO:0005886">
    <property type="term" value="C:plasma membrane"/>
    <property type="evidence" value="ECO:0007669"/>
    <property type="project" value="UniProtKB-SubCell"/>
</dbReference>
<evidence type="ECO:0000256" key="15">
    <source>
        <dbReference type="PROSITE-ProRule" id="PRU00169"/>
    </source>
</evidence>
<feature type="domain" description="HAMP" evidence="21">
    <location>
        <begin position="173"/>
        <end position="225"/>
    </location>
</feature>
<evidence type="ECO:0000313" key="23">
    <source>
        <dbReference type="EMBL" id="BBF80126.1"/>
    </source>
</evidence>
<evidence type="ECO:0000256" key="13">
    <source>
        <dbReference type="ARBA" id="ARBA00023136"/>
    </source>
</evidence>
<keyword evidence="6" id="KW-0808">Transferase</keyword>
<evidence type="ECO:0000256" key="14">
    <source>
        <dbReference type="PROSITE-ProRule" id="PRU00110"/>
    </source>
</evidence>
<gene>
    <name evidence="23" type="ORF">EM6_0704</name>
</gene>
<dbReference type="EMBL" id="AP018827">
    <property type="protein sequence ID" value="BBF80126.1"/>
    <property type="molecule type" value="Genomic_DNA"/>
</dbReference>
<evidence type="ECO:0000256" key="3">
    <source>
        <dbReference type="ARBA" id="ARBA00012438"/>
    </source>
</evidence>
<dbReference type="SUPFAM" id="SSF55874">
    <property type="entry name" value="ATPase domain of HSP90 chaperone/DNA topoisomerase II/histidine kinase"/>
    <property type="match status" value="1"/>
</dbReference>
<dbReference type="Pfam" id="PF00672">
    <property type="entry name" value="HAMP"/>
    <property type="match status" value="1"/>
</dbReference>
<dbReference type="InterPro" id="IPR003594">
    <property type="entry name" value="HATPase_dom"/>
</dbReference>
<dbReference type="Pfam" id="PF01627">
    <property type="entry name" value="Hpt"/>
    <property type="match status" value="1"/>
</dbReference>
<dbReference type="InterPro" id="IPR036097">
    <property type="entry name" value="HisK_dim/P_sf"/>
</dbReference>
<feature type="transmembrane region" description="Helical" evidence="16">
    <location>
        <begin position="146"/>
        <end position="168"/>
    </location>
</feature>
<dbReference type="Gene3D" id="3.40.50.2300">
    <property type="match status" value="1"/>
</dbReference>
<dbReference type="PROSITE" id="PS50883">
    <property type="entry name" value="EAL"/>
    <property type="match status" value="1"/>
</dbReference>
<evidence type="ECO:0000256" key="4">
    <source>
        <dbReference type="ARBA" id="ARBA00022475"/>
    </source>
</evidence>
<dbReference type="Pfam" id="PF00072">
    <property type="entry name" value="Response_reg"/>
    <property type="match status" value="1"/>
</dbReference>
<feature type="modified residue" description="4-aspartylphosphate" evidence="15">
    <location>
        <position position="662"/>
    </location>
</feature>
<dbReference type="Gene3D" id="1.20.120.160">
    <property type="entry name" value="HPT domain"/>
    <property type="match status" value="1"/>
</dbReference>
<dbReference type="Proteomes" id="UP000278756">
    <property type="component" value="Chromosome 1"/>
</dbReference>
<keyword evidence="8" id="KW-0547">Nucleotide-binding</keyword>
<feature type="chain" id="PRO_5018166103" description="histidine kinase" evidence="17">
    <location>
        <begin position="19"/>
        <end position="1134"/>
    </location>
</feature>
<comment type="catalytic activity">
    <reaction evidence="1">
        <text>ATP + protein L-histidine = ADP + protein N-phospho-L-histidine.</text>
        <dbReference type="EC" id="2.7.13.3"/>
    </reaction>
</comment>
<keyword evidence="12" id="KW-0902">Two-component regulatory system</keyword>
<comment type="subcellular location">
    <subcellularLocation>
        <location evidence="2">Cell membrane</location>
        <topology evidence="2">Multi-pass membrane protein</topology>
    </subcellularLocation>
</comment>
<dbReference type="PROSITE" id="PS50110">
    <property type="entry name" value="RESPONSE_REGULATORY"/>
    <property type="match status" value="1"/>
</dbReference>